<name>A0A6L9VX04_9ACTN</name>
<keyword evidence="8" id="KW-0520">NAD</keyword>
<dbReference type="PIRSF" id="PIRSF000350">
    <property type="entry name" value="Mercury_reductase_MerA"/>
    <property type="match status" value="1"/>
</dbReference>
<keyword evidence="2 10" id="KW-0285">Flavoprotein</keyword>
<dbReference type="InterPro" id="IPR004099">
    <property type="entry name" value="Pyr_nucl-diS_OxRdtase_dimer"/>
</dbReference>
<evidence type="ECO:0000256" key="5">
    <source>
        <dbReference type="ARBA" id="ARBA00023002"/>
    </source>
</evidence>
<protein>
    <submittedName>
        <fullName evidence="13">FAD-dependent oxidoreductase</fullName>
    </submittedName>
</protein>
<keyword evidence="7 10" id="KW-0676">Redox-active center</keyword>
<dbReference type="Gene3D" id="3.30.390.30">
    <property type="match status" value="1"/>
</dbReference>
<dbReference type="InterPro" id="IPR001100">
    <property type="entry name" value="Pyr_nuc-diS_OxRdtase"/>
</dbReference>
<feature type="binding site" evidence="8">
    <location>
        <position position="205"/>
    </location>
    <ligand>
        <name>NAD(+)</name>
        <dbReference type="ChEBI" id="CHEBI:57540"/>
    </ligand>
</feature>
<evidence type="ECO:0000256" key="7">
    <source>
        <dbReference type="ARBA" id="ARBA00023284"/>
    </source>
</evidence>
<feature type="domain" description="Pyridine nucleotide-disulphide oxidoreductase dimerisation" evidence="11">
    <location>
        <begin position="341"/>
        <end position="440"/>
    </location>
</feature>
<dbReference type="InterPro" id="IPR023753">
    <property type="entry name" value="FAD/NAD-binding_dom"/>
</dbReference>
<dbReference type="PROSITE" id="PS00076">
    <property type="entry name" value="PYRIDINE_REDOX_1"/>
    <property type="match status" value="1"/>
</dbReference>
<evidence type="ECO:0000256" key="9">
    <source>
        <dbReference type="PIRSR" id="PIRSR000350-4"/>
    </source>
</evidence>
<dbReference type="InterPro" id="IPR036188">
    <property type="entry name" value="FAD/NAD-bd_sf"/>
</dbReference>
<dbReference type="Pfam" id="PF02852">
    <property type="entry name" value="Pyr_redox_dim"/>
    <property type="match status" value="1"/>
</dbReference>
<feature type="binding site" evidence="8">
    <location>
        <position position="57"/>
    </location>
    <ligand>
        <name>FAD</name>
        <dbReference type="ChEBI" id="CHEBI:57692"/>
    </ligand>
</feature>
<evidence type="ECO:0000313" key="13">
    <source>
        <dbReference type="EMBL" id="NEK84305.1"/>
    </source>
</evidence>
<evidence type="ECO:0000256" key="2">
    <source>
        <dbReference type="ARBA" id="ARBA00022630"/>
    </source>
</evidence>
<dbReference type="RefSeq" id="WP_163201724.1">
    <property type="nucleotide sequence ID" value="NZ_JAAGWG010000001.1"/>
</dbReference>
<keyword evidence="6" id="KW-1015">Disulfide bond</keyword>
<feature type="disulfide bond" description="Redox-active" evidence="9">
    <location>
        <begin position="48"/>
        <end position="53"/>
    </location>
</feature>
<feature type="domain" description="FAD/NAD(P)-binding" evidence="12">
    <location>
        <begin position="12"/>
        <end position="320"/>
    </location>
</feature>
<reference evidence="13 14" key="1">
    <citation type="submission" date="2019-12" db="EMBL/GenBank/DDBJ databases">
        <title>the WGS of Blastococcus saxobsidens 67B17.</title>
        <authorList>
            <person name="Jiang Z."/>
        </authorList>
    </citation>
    <scope>NUCLEOTIDE SEQUENCE [LARGE SCALE GENOMIC DNA]</scope>
    <source>
        <strain evidence="13 14">67B17</strain>
    </source>
</reference>
<dbReference type="InterPro" id="IPR016156">
    <property type="entry name" value="FAD/NAD-linked_Rdtase_dimer_sf"/>
</dbReference>
<evidence type="ECO:0000313" key="14">
    <source>
        <dbReference type="Proteomes" id="UP000479241"/>
    </source>
</evidence>
<feature type="binding site" evidence="8">
    <location>
        <position position="265"/>
    </location>
    <ligand>
        <name>NAD(+)</name>
        <dbReference type="ChEBI" id="CHEBI:57540"/>
    </ligand>
</feature>
<proteinExistence type="inferred from homology"/>
<feature type="binding site" evidence="8">
    <location>
        <begin position="182"/>
        <end position="189"/>
    </location>
    <ligand>
        <name>NAD(+)</name>
        <dbReference type="ChEBI" id="CHEBI:57540"/>
    </ligand>
</feature>
<dbReference type="InterPro" id="IPR012999">
    <property type="entry name" value="Pyr_OxRdtase_I_AS"/>
</dbReference>
<gene>
    <name evidence="13" type="ORF">GCU60_00755</name>
</gene>
<evidence type="ECO:0000256" key="10">
    <source>
        <dbReference type="RuleBase" id="RU003691"/>
    </source>
</evidence>
<evidence type="ECO:0000256" key="8">
    <source>
        <dbReference type="PIRSR" id="PIRSR000350-3"/>
    </source>
</evidence>
<dbReference type="SUPFAM" id="SSF55424">
    <property type="entry name" value="FAD/NAD-linked reductases, dimerisation (C-terminal) domain"/>
    <property type="match status" value="1"/>
</dbReference>
<keyword evidence="5 10" id="KW-0560">Oxidoreductase</keyword>
<evidence type="ECO:0000256" key="4">
    <source>
        <dbReference type="ARBA" id="ARBA00022857"/>
    </source>
</evidence>
<dbReference type="PRINTS" id="PR00411">
    <property type="entry name" value="PNDRDTASEI"/>
</dbReference>
<dbReference type="Proteomes" id="UP000479241">
    <property type="component" value="Unassembled WGS sequence"/>
</dbReference>
<dbReference type="EMBL" id="JAAGWG010000001">
    <property type="protein sequence ID" value="NEK84305.1"/>
    <property type="molecule type" value="Genomic_DNA"/>
</dbReference>
<dbReference type="GO" id="GO:0050660">
    <property type="term" value="F:flavin adenine dinucleotide binding"/>
    <property type="evidence" value="ECO:0007669"/>
    <property type="project" value="TreeGrafter"/>
</dbReference>
<keyword evidence="4" id="KW-0521">NADP</keyword>
<comment type="similarity">
    <text evidence="1 10">Belongs to the class-I pyridine nucleotide-disulfide oxidoreductase family.</text>
</comment>
<comment type="cofactor">
    <cofactor evidence="8">
        <name>FAD</name>
        <dbReference type="ChEBI" id="CHEBI:57692"/>
    </cofactor>
    <text evidence="8">Binds 1 FAD per subunit.</text>
</comment>
<dbReference type="AlphaFoldDB" id="A0A6L9VX04"/>
<evidence type="ECO:0000259" key="12">
    <source>
        <dbReference type="Pfam" id="PF07992"/>
    </source>
</evidence>
<evidence type="ECO:0000259" key="11">
    <source>
        <dbReference type="Pfam" id="PF02852"/>
    </source>
</evidence>
<accession>A0A6L9VX04</accession>
<dbReference type="GO" id="GO:0003955">
    <property type="term" value="F:NAD(P)H dehydrogenase (quinone) activity"/>
    <property type="evidence" value="ECO:0007669"/>
    <property type="project" value="TreeGrafter"/>
</dbReference>
<keyword evidence="3 8" id="KW-0274">FAD</keyword>
<evidence type="ECO:0000256" key="6">
    <source>
        <dbReference type="ARBA" id="ARBA00023157"/>
    </source>
</evidence>
<dbReference type="Pfam" id="PF07992">
    <property type="entry name" value="Pyr_redox_2"/>
    <property type="match status" value="1"/>
</dbReference>
<feature type="binding site" evidence="8">
    <location>
        <begin position="145"/>
        <end position="147"/>
    </location>
    <ligand>
        <name>FAD</name>
        <dbReference type="ChEBI" id="CHEBI:57692"/>
    </ligand>
</feature>
<sequence length="480" mass="49251">MPDDAIGRRRWDLLVVGAGTAGLIGAQTAAALGARVLLVERARFGGDCLWTGCVPSKALLAAAHAAADARAAARYGVHADGVTVDVPAVLAHVRRAITTIEPVDSPDAVRRSGARVTSGSVRFTGPASAEIDGRPVRFRQALVATGSAPALPELAGLADAGPLTTDSFWDQPDLPERMAVLGGGTSGCELAQAVARLGVRVTVVEAADRLLAGEDPDASAAVTDALVRDGVQVRTGASVTRVDAGRLVLDDGATVDFDRLLVATGRAPRTAGLGLDVAGVDVDERGAVVVDAALRTTNAHIWAAGDVTGHPQLTHLAGVHGSLAAGNAVLGLRRTVDLSAVPRVTYTQPEVASVGEPTSAAGPDRTVLTRRLRSADRAIAEQNPDGFSRLVVDGRHRVRGATVVGPRAGEALAELTLAVTKGLTTSDLTSSIHPYPTYADPQWNAAIGDARGRLARPAARVVIGALLVARRASAALRRAG</sequence>
<dbReference type="PRINTS" id="PR00368">
    <property type="entry name" value="FADPNR"/>
</dbReference>
<evidence type="ECO:0000256" key="3">
    <source>
        <dbReference type="ARBA" id="ARBA00022827"/>
    </source>
</evidence>
<evidence type="ECO:0000256" key="1">
    <source>
        <dbReference type="ARBA" id="ARBA00007532"/>
    </source>
</evidence>
<feature type="binding site" evidence="8">
    <location>
        <position position="306"/>
    </location>
    <ligand>
        <name>FAD</name>
        <dbReference type="ChEBI" id="CHEBI:57692"/>
    </ligand>
</feature>
<dbReference type="PANTHER" id="PTHR43014">
    <property type="entry name" value="MERCURIC REDUCTASE"/>
    <property type="match status" value="1"/>
</dbReference>
<organism evidence="13 14">
    <name type="scientific">Blastococcus saxobsidens</name>
    <dbReference type="NCBI Taxonomy" id="138336"/>
    <lineage>
        <taxon>Bacteria</taxon>
        <taxon>Bacillati</taxon>
        <taxon>Actinomycetota</taxon>
        <taxon>Actinomycetes</taxon>
        <taxon>Geodermatophilales</taxon>
        <taxon>Geodermatophilaceae</taxon>
        <taxon>Blastococcus</taxon>
    </lineage>
</organism>
<dbReference type="GO" id="GO:0016668">
    <property type="term" value="F:oxidoreductase activity, acting on a sulfur group of donors, NAD(P) as acceptor"/>
    <property type="evidence" value="ECO:0007669"/>
    <property type="project" value="InterPro"/>
</dbReference>
<dbReference type="SUPFAM" id="SSF51905">
    <property type="entry name" value="FAD/NAD(P)-binding domain"/>
    <property type="match status" value="1"/>
</dbReference>
<comment type="caution">
    <text evidence="13">The sequence shown here is derived from an EMBL/GenBank/DDBJ whole genome shotgun (WGS) entry which is preliminary data.</text>
</comment>
<dbReference type="Gene3D" id="3.50.50.60">
    <property type="entry name" value="FAD/NAD(P)-binding domain"/>
    <property type="match status" value="2"/>
</dbReference>
<keyword evidence="8" id="KW-0547">Nucleotide-binding</keyword>
<dbReference type="PANTHER" id="PTHR43014:SF2">
    <property type="entry name" value="MERCURIC REDUCTASE"/>
    <property type="match status" value="1"/>
</dbReference>